<feature type="transmembrane region" description="Helical" evidence="1">
    <location>
        <begin position="201"/>
        <end position="218"/>
    </location>
</feature>
<keyword evidence="3" id="KW-1185">Reference proteome</keyword>
<reference evidence="2 3" key="1">
    <citation type="journal article" date="2015" name="Genome Biol. Evol.">
        <title>Phylogenomic analyses indicate that early fungi evolved digesting cell walls of algal ancestors of land plants.</title>
        <authorList>
            <person name="Chang Y."/>
            <person name="Wang S."/>
            <person name="Sekimoto S."/>
            <person name="Aerts A.L."/>
            <person name="Choi C."/>
            <person name="Clum A."/>
            <person name="LaButti K.M."/>
            <person name="Lindquist E.A."/>
            <person name="Yee Ngan C."/>
            <person name="Ohm R.A."/>
            <person name="Salamov A.A."/>
            <person name="Grigoriev I.V."/>
            <person name="Spatafora J.W."/>
            <person name="Berbee M.L."/>
        </authorList>
    </citation>
    <scope>NUCLEOTIDE SEQUENCE [LARGE SCALE GENOMIC DNA]</scope>
    <source>
        <strain evidence="2 3">NRRL 28638</strain>
    </source>
</reference>
<accession>A0A137P7L2</accession>
<feature type="transmembrane region" description="Helical" evidence="1">
    <location>
        <begin position="98"/>
        <end position="118"/>
    </location>
</feature>
<evidence type="ECO:0000313" key="3">
    <source>
        <dbReference type="Proteomes" id="UP000070444"/>
    </source>
</evidence>
<keyword evidence="1" id="KW-0472">Membrane</keyword>
<feature type="transmembrane region" description="Helical" evidence="1">
    <location>
        <begin position="12"/>
        <end position="31"/>
    </location>
</feature>
<protein>
    <submittedName>
        <fullName evidence="2">Uncharacterized protein</fullName>
    </submittedName>
</protein>
<gene>
    <name evidence="2" type="ORF">CONCODRAFT_17246</name>
</gene>
<sequence length="257" mass="30012">MIKINKSALIKYYALFNVLSLLAYNLTFLTLPLTSSVATQLFISLNLIFASCYLIFIDNVVLNGGDYLKSFFVTCSNLYLLIWELVKLLGKSPKLTYFYSYFIYFGLIIVHLCFYKCCPKVFEKFIKFNYGFTWFYVSFFLLPINSYLIFFCSLSGIFFIYWKSVTLDYMTLLSTSMIYPLVLLEALISLDIVIFPDQDSTTWEFIAYCLGFIYMYLIKKMFFEKLKEWAANDAEDLERGNLRASTESASVSNYSTF</sequence>
<evidence type="ECO:0000313" key="2">
    <source>
        <dbReference type="EMBL" id="KXN70982.1"/>
    </source>
</evidence>
<keyword evidence="1" id="KW-0812">Transmembrane</keyword>
<feature type="transmembrane region" description="Helical" evidence="1">
    <location>
        <begin position="177"/>
        <end position="195"/>
    </location>
</feature>
<proteinExistence type="predicted"/>
<dbReference type="AlphaFoldDB" id="A0A137P7L2"/>
<evidence type="ECO:0000256" key="1">
    <source>
        <dbReference type="SAM" id="Phobius"/>
    </source>
</evidence>
<name>A0A137P7L2_CONC2</name>
<feature type="transmembrane region" description="Helical" evidence="1">
    <location>
        <begin position="68"/>
        <end position="86"/>
    </location>
</feature>
<feature type="transmembrane region" description="Helical" evidence="1">
    <location>
        <begin position="37"/>
        <end position="56"/>
    </location>
</feature>
<organism evidence="2 3">
    <name type="scientific">Conidiobolus coronatus (strain ATCC 28846 / CBS 209.66 / NRRL 28638)</name>
    <name type="common">Delacroixia coronata</name>
    <dbReference type="NCBI Taxonomy" id="796925"/>
    <lineage>
        <taxon>Eukaryota</taxon>
        <taxon>Fungi</taxon>
        <taxon>Fungi incertae sedis</taxon>
        <taxon>Zoopagomycota</taxon>
        <taxon>Entomophthoromycotina</taxon>
        <taxon>Entomophthoromycetes</taxon>
        <taxon>Entomophthorales</taxon>
        <taxon>Ancylistaceae</taxon>
        <taxon>Conidiobolus</taxon>
    </lineage>
</organism>
<dbReference type="EMBL" id="KQ964488">
    <property type="protein sequence ID" value="KXN70982.1"/>
    <property type="molecule type" value="Genomic_DNA"/>
</dbReference>
<keyword evidence="1" id="KW-1133">Transmembrane helix</keyword>
<dbReference type="Proteomes" id="UP000070444">
    <property type="component" value="Unassembled WGS sequence"/>
</dbReference>